<dbReference type="Proteomes" id="UP000664795">
    <property type="component" value="Unassembled WGS sequence"/>
</dbReference>
<dbReference type="Pfam" id="PF13618">
    <property type="entry name" value="Gluconate_2-dh3"/>
    <property type="match status" value="1"/>
</dbReference>
<dbReference type="AlphaFoldDB" id="A0A939JYQ5"/>
<protein>
    <submittedName>
        <fullName evidence="1">Gluconate 2-dehydrogenase subunit 3 family protein</fullName>
    </submittedName>
</protein>
<dbReference type="RefSeq" id="WP_207334589.1">
    <property type="nucleotide sequence ID" value="NZ_JAFMYU010000004.1"/>
</dbReference>
<name>A0A939JYQ5_9BACT</name>
<proteinExistence type="predicted"/>
<dbReference type="EMBL" id="JAFMYU010000004">
    <property type="protein sequence ID" value="MBO0930623.1"/>
    <property type="molecule type" value="Genomic_DNA"/>
</dbReference>
<evidence type="ECO:0000313" key="2">
    <source>
        <dbReference type="Proteomes" id="UP000664795"/>
    </source>
</evidence>
<evidence type="ECO:0000313" key="1">
    <source>
        <dbReference type="EMBL" id="MBO0930623.1"/>
    </source>
</evidence>
<accession>A0A939JYQ5</accession>
<comment type="caution">
    <text evidence="1">The sequence shown here is derived from an EMBL/GenBank/DDBJ whole genome shotgun (WGS) entry which is preliminary data.</text>
</comment>
<sequence>MNRREALKNSALFVGYAVSATALTETFVACSKTAHLSWKPVFLSENQANTIAEITETILPKTTTPGAKELGVPQFVDKMLHDLLSKEDQANFLTGLEALENRCEKETGKAFVDCTPAQREVFLLKIDQEAPPLPPSLWGITLKPSGPPAFFRRLKSLTLLGYYTSEQIGKNVLAYDPVPGTYVPCMPLNGQNAWNE</sequence>
<keyword evidence="2" id="KW-1185">Reference proteome</keyword>
<reference evidence="1 2" key="1">
    <citation type="submission" date="2021-03" db="EMBL/GenBank/DDBJ databases">
        <title>Fibrella sp. HMF5036 genome sequencing and assembly.</title>
        <authorList>
            <person name="Kang H."/>
            <person name="Kim H."/>
            <person name="Bae S."/>
            <person name="Joh K."/>
        </authorList>
    </citation>
    <scope>NUCLEOTIDE SEQUENCE [LARGE SCALE GENOMIC DNA]</scope>
    <source>
        <strain evidence="1 2">HMF5036</strain>
    </source>
</reference>
<gene>
    <name evidence="1" type="ORF">J2I48_06435</name>
</gene>
<dbReference type="InterPro" id="IPR027056">
    <property type="entry name" value="Gluconate_2DH_su3"/>
</dbReference>
<organism evidence="1 2">
    <name type="scientific">Fibrella aquatilis</name>
    <dbReference type="NCBI Taxonomy" id="2817059"/>
    <lineage>
        <taxon>Bacteria</taxon>
        <taxon>Pseudomonadati</taxon>
        <taxon>Bacteroidota</taxon>
        <taxon>Cytophagia</taxon>
        <taxon>Cytophagales</taxon>
        <taxon>Spirosomataceae</taxon>
        <taxon>Fibrella</taxon>
    </lineage>
</organism>